<keyword evidence="9" id="KW-1185">Reference proteome</keyword>
<gene>
    <name evidence="8" type="ORF">ACFQ4G_19205</name>
</gene>
<reference evidence="9" key="1">
    <citation type="journal article" date="2019" name="Int. J. Syst. Evol. Microbiol.">
        <title>The Global Catalogue of Microorganisms (GCM) 10K type strain sequencing project: providing services to taxonomists for standard genome sequencing and annotation.</title>
        <authorList>
            <consortium name="The Broad Institute Genomics Platform"/>
            <consortium name="The Broad Institute Genome Sequencing Center for Infectious Disease"/>
            <person name="Wu L."/>
            <person name="Ma J."/>
        </authorList>
    </citation>
    <scope>NUCLEOTIDE SEQUENCE [LARGE SCALE GENOMIC DNA]</scope>
    <source>
        <strain evidence="9">CCUG 56108</strain>
    </source>
</reference>
<feature type="transmembrane region" description="Helical" evidence="7">
    <location>
        <begin position="37"/>
        <end position="56"/>
    </location>
</feature>
<comment type="subcellular location">
    <subcellularLocation>
        <location evidence="1">Cell membrane</location>
        <topology evidence="1">Multi-pass membrane protein</topology>
    </subcellularLocation>
</comment>
<evidence type="ECO:0000256" key="5">
    <source>
        <dbReference type="ARBA" id="ARBA00022989"/>
    </source>
</evidence>
<evidence type="ECO:0000313" key="9">
    <source>
        <dbReference type="Proteomes" id="UP001597176"/>
    </source>
</evidence>
<feature type="transmembrane region" description="Helical" evidence="7">
    <location>
        <begin position="12"/>
        <end position="30"/>
    </location>
</feature>
<dbReference type="PANTHER" id="PTHR33884:SF3">
    <property type="entry name" value="UPF0410 PROTEIN YMGE"/>
    <property type="match status" value="1"/>
</dbReference>
<dbReference type="Proteomes" id="UP001597176">
    <property type="component" value="Unassembled WGS sequence"/>
</dbReference>
<proteinExistence type="inferred from homology"/>
<accession>A0ABW3X4X4</accession>
<keyword evidence="6 7" id="KW-0472">Membrane</keyword>
<evidence type="ECO:0000313" key="8">
    <source>
        <dbReference type="EMBL" id="MFD1303699.1"/>
    </source>
</evidence>
<evidence type="ECO:0000256" key="7">
    <source>
        <dbReference type="SAM" id="Phobius"/>
    </source>
</evidence>
<keyword evidence="3" id="KW-1003">Cell membrane</keyword>
<keyword evidence="5 7" id="KW-1133">Transmembrane helix</keyword>
<protein>
    <submittedName>
        <fullName evidence="8">GlsB/YeaQ/YmgE family stress response membrane protein</fullName>
    </submittedName>
</protein>
<dbReference type="EMBL" id="JBHTND010000036">
    <property type="protein sequence ID" value="MFD1303699.1"/>
    <property type="molecule type" value="Genomic_DNA"/>
</dbReference>
<comment type="caution">
    <text evidence="8">The sequence shown here is derived from an EMBL/GenBank/DDBJ whole genome shotgun (WGS) entry which is preliminary data.</text>
</comment>
<keyword evidence="4 7" id="KW-0812">Transmembrane</keyword>
<name>A0ABW3X4X4_9HYPH</name>
<dbReference type="Pfam" id="PF04226">
    <property type="entry name" value="Transgly_assoc"/>
    <property type="match status" value="1"/>
</dbReference>
<comment type="similarity">
    <text evidence="2">Belongs to the UPF0410 family.</text>
</comment>
<feature type="transmembrane region" description="Helical" evidence="7">
    <location>
        <begin position="68"/>
        <end position="89"/>
    </location>
</feature>
<evidence type="ECO:0000256" key="4">
    <source>
        <dbReference type="ARBA" id="ARBA00022692"/>
    </source>
</evidence>
<evidence type="ECO:0000256" key="6">
    <source>
        <dbReference type="ARBA" id="ARBA00023136"/>
    </source>
</evidence>
<organism evidence="8 9">
    <name type="scientific">Methylobacterium marchantiae</name>
    <dbReference type="NCBI Taxonomy" id="600331"/>
    <lineage>
        <taxon>Bacteria</taxon>
        <taxon>Pseudomonadati</taxon>
        <taxon>Pseudomonadota</taxon>
        <taxon>Alphaproteobacteria</taxon>
        <taxon>Hyphomicrobiales</taxon>
        <taxon>Methylobacteriaceae</taxon>
        <taxon>Methylobacterium</taxon>
    </lineage>
</organism>
<dbReference type="RefSeq" id="WP_238205077.1">
    <property type="nucleotide sequence ID" value="NZ_JBHTND010000036.1"/>
</dbReference>
<dbReference type="InterPro" id="IPR007341">
    <property type="entry name" value="Transgly_assoc"/>
</dbReference>
<evidence type="ECO:0000256" key="3">
    <source>
        <dbReference type="ARBA" id="ARBA00022475"/>
    </source>
</evidence>
<evidence type="ECO:0000256" key="1">
    <source>
        <dbReference type="ARBA" id="ARBA00004651"/>
    </source>
</evidence>
<evidence type="ECO:0000256" key="2">
    <source>
        <dbReference type="ARBA" id="ARBA00011006"/>
    </source>
</evidence>
<dbReference type="PANTHER" id="PTHR33884">
    <property type="entry name" value="UPF0410 PROTEIN YMGE"/>
    <property type="match status" value="1"/>
</dbReference>
<sequence>MDSEVYGALGQPGMGLFMAIVIGALAGWLAEQFTSANMGLIANIVMGILGGLLGNYLASKLHIPIYGFWRNLLSATVGAVIIITIYRAIRGRGMSY</sequence>